<evidence type="ECO:0000259" key="8">
    <source>
        <dbReference type="Pfam" id="PF04085"/>
    </source>
</evidence>
<feature type="compositionally biased region" description="Polar residues" evidence="7">
    <location>
        <begin position="289"/>
        <end position="299"/>
    </location>
</feature>
<organism evidence="9 10">
    <name type="scientific">Alkalispirochaeta sphaeroplastigenens</name>
    <dbReference type="NCBI Taxonomy" id="1187066"/>
    <lineage>
        <taxon>Bacteria</taxon>
        <taxon>Pseudomonadati</taxon>
        <taxon>Spirochaetota</taxon>
        <taxon>Spirochaetia</taxon>
        <taxon>Spirochaetales</taxon>
        <taxon>Spirochaetaceae</taxon>
        <taxon>Alkalispirochaeta</taxon>
    </lineage>
</organism>
<name>A0A2S4K0D7_9SPIO</name>
<dbReference type="NCBIfam" id="TIGR00219">
    <property type="entry name" value="mreC"/>
    <property type="match status" value="1"/>
</dbReference>
<sequence>MKAVVRTSLTTAGLVAGGLVLAALNLGDVPVRPDRLVGGVMVGLQQGAAAIGRGVSGTVQAVGTLRDLRREHELLLGELEEYRNLRGQLEQLEGENARLREQLGFAARAQIPVVSARVIAHEASQYFASFTINRGRRHGIRSGQTVLAVVSGREGLAGKVASVSLNTAVVLPVFSADAYVSGRLDTSRHEGLLQGSGSRDKPLVMHYVPRSARNEIQYQDLVVTSGLNSIFPEGLPIGRVERVDALSFEPSLEISVSPLVDFSKLEYVFVATSRPVAGEPAGTEEPSEEGQNLSEGGTP</sequence>
<evidence type="ECO:0000313" key="10">
    <source>
        <dbReference type="Proteomes" id="UP000237350"/>
    </source>
</evidence>
<dbReference type="OrthoDB" id="9792313at2"/>
<keyword evidence="3 5" id="KW-0133">Cell shape</keyword>
<feature type="coiled-coil region" evidence="6">
    <location>
        <begin position="65"/>
        <end position="109"/>
    </location>
</feature>
<dbReference type="Pfam" id="PF04085">
    <property type="entry name" value="MreC"/>
    <property type="match status" value="1"/>
</dbReference>
<dbReference type="Gene3D" id="2.40.10.340">
    <property type="entry name" value="Rod shape-determining protein MreC, domain 1"/>
    <property type="match status" value="1"/>
</dbReference>
<evidence type="ECO:0000256" key="3">
    <source>
        <dbReference type="ARBA" id="ARBA00022960"/>
    </source>
</evidence>
<evidence type="ECO:0000256" key="2">
    <source>
        <dbReference type="ARBA" id="ARBA00013855"/>
    </source>
</evidence>
<reference evidence="10" key="1">
    <citation type="submission" date="2015-12" db="EMBL/GenBank/DDBJ databases">
        <authorList>
            <person name="Lodha T.D."/>
            <person name="Chintalapati S."/>
            <person name="Chintalapati V.R."/>
            <person name="Sravanthi T."/>
        </authorList>
    </citation>
    <scope>NUCLEOTIDE SEQUENCE [LARGE SCALE GENOMIC DNA]</scope>
    <source>
        <strain evidence="10">JC133</strain>
    </source>
</reference>
<dbReference type="Gene3D" id="2.40.10.350">
    <property type="entry name" value="Rod shape-determining protein MreC, domain 2"/>
    <property type="match status" value="1"/>
</dbReference>
<comment type="function">
    <text evidence="5">Involved in formation and maintenance of cell shape.</text>
</comment>
<dbReference type="GO" id="GO:0005886">
    <property type="term" value="C:plasma membrane"/>
    <property type="evidence" value="ECO:0007669"/>
    <property type="project" value="TreeGrafter"/>
</dbReference>
<protein>
    <recommendedName>
        <fullName evidence="2 5">Cell shape-determining protein MreC</fullName>
    </recommendedName>
    <alternativeName>
        <fullName evidence="4 5">Cell shape protein MreC</fullName>
    </alternativeName>
</protein>
<evidence type="ECO:0000256" key="5">
    <source>
        <dbReference type="PIRNR" id="PIRNR038471"/>
    </source>
</evidence>
<evidence type="ECO:0000256" key="7">
    <source>
        <dbReference type="SAM" id="MobiDB-lite"/>
    </source>
</evidence>
<feature type="region of interest" description="Disordered" evidence="7">
    <location>
        <begin position="276"/>
        <end position="299"/>
    </location>
</feature>
<comment type="similarity">
    <text evidence="1 5">Belongs to the MreC family.</text>
</comment>
<dbReference type="PANTHER" id="PTHR34138">
    <property type="entry name" value="CELL SHAPE-DETERMINING PROTEIN MREC"/>
    <property type="match status" value="1"/>
</dbReference>
<dbReference type="InterPro" id="IPR007221">
    <property type="entry name" value="MreC"/>
</dbReference>
<gene>
    <name evidence="9" type="ORF">AU468_01725</name>
</gene>
<keyword evidence="6" id="KW-0175">Coiled coil</keyword>
<dbReference type="AlphaFoldDB" id="A0A2S4K0D7"/>
<dbReference type="InterPro" id="IPR042175">
    <property type="entry name" value="Cell/Rod_MreC_2"/>
</dbReference>
<evidence type="ECO:0000313" key="9">
    <source>
        <dbReference type="EMBL" id="POR05232.1"/>
    </source>
</evidence>
<evidence type="ECO:0000256" key="1">
    <source>
        <dbReference type="ARBA" id="ARBA00009369"/>
    </source>
</evidence>
<dbReference type="PIRSF" id="PIRSF038471">
    <property type="entry name" value="MreC"/>
    <property type="match status" value="1"/>
</dbReference>
<evidence type="ECO:0000256" key="6">
    <source>
        <dbReference type="SAM" id="Coils"/>
    </source>
</evidence>
<dbReference type="PANTHER" id="PTHR34138:SF1">
    <property type="entry name" value="CELL SHAPE-DETERMINING PROTEIN MREC"/>
    <property type="match status" value="1"/>
</dbReference>
<dbReference type="EMBL" id="LPWH01000004">
    <property type="protein sequence ID" value="POR05232.1"/>
    <property type="molecule type" value="Genomic_DNA"/>
</dbReference>
<dbReference type="InterPro" id="IPR042177">
    <property type="entry name" value="Cell/Rod_1"/>
</dbReference>
<comment type="caution">
    <text evidence="9">The sequence shown here is derived from an EMBL/GenBank/DDBJ whole genome shotgun (WGS) entry which is preliminary data.</text>
</comment>
<dbReference type="InterPro" id="IPR055342">
    <property type="entry name" value="MreC_beta-barrel_core"/>
</dbReference>
<dbReference type="Proteomes" id="UP000237350">
    <property type="component" value="Unassembled WGS sequence"/>
</dbReference>
<dbReference type="GO" id="GO:0008360">
    <property type="term" value="P:regulation of cell shape"/>
    <property type="evidence" value="ECO:0007669"/>
    <property type="project" value="UniProtKB-KW"/>
</dbReference>
<evidence type="ECO:0000256" key="4">
    <source>
        <dbReference type="ARBA" id="ARBA00032089"/>
    </source>
</evidence>
<proteinExistence type="inferred from homology"/>
<feature type="domain" description="Rod shape-determining protein MreC beta-barrel core" evidence="8">
    <location>
        <begin position="118"/>
        <end position="271"/>
    </location>
</feature>
<dbReference type="RefSeq" id="WP_103679232.1">
    <property type="nucleotide sequence ID" value="NZ_LPWH01000004.1"/>
</dbReference>
<accession>A0A2S4K0D7</accession>
<keyword evidence="10" id="KW-1185">Reference proteome</keyword>